<dbReference type="GO" id="GO:0005524">
    <property type="term" value="F:ATP binding"/>
    <property type="evidence" value="ECO:0007669"/>
    <property type="project" value="UniProtKB-UniRule"/>
</dbReference>
<keyword evidence="2 4" id="KW-0547">Nucleotide-binding</keyword>
<dbReference type="SUPFAM" id="SSF56059">
    <property type="entry name" value="Glutathione synthetase ATP-binding domain-like"/>
    <property type="match status" value="1"/>
</dbReference>
<dbReference type="GO" id="GO:0016874">
    <property type="term" value="F:ligase activity"/>
    <property type="evidence" value="ECO:0007669"/>
    <property type="project" value="UniProtKB-KW"/>
</dbReference>
<dbReference type="SMART" id="SM01209">
    <property type="entry name" value="GARS_A"/>
    <property type="match status" value="1"/>
</dbReference>
<name>A0A931A1J2_9ACTN</name>
<dbReference type="InterPro" id="IPR040570">
    <property type="entry name" value="LAL_C2"/>
</dbReference>
<comment type="caution">
    <text evidence="6">The sequence shown here is derived from an EMBL/GenBank/DDBJ whole genome shotgun (WGS) entry which is preliminary data.</text>
</comment>
<accession>A0A931A1J2</accession>
<dbReference type="Pfam" id="PF18603">
    <property type="entry name" value="LAL_C2"/>
    <property type="match status" value="1"/>
</dbReference>
<dbReference type="InterPro" id="IPR052032">
    <property type="entry name" value="ATP-dep_AA_Ligase"/>
</dbReference>
<dbReference type="PROSITE" id="PS50975">
    <property type="entry name" value="ATP_GRASP"/>
    <property type="match status" value="1"/>
</dbReference>
<dbReference type="Pfam" id="PF18130">
    <property type="entry name" value="ATPgrasp_N"/>
    <property type="match status" value="1"/>
</dbReference>
<dbReference type="GO" id="GO:0046872">
    <property type="term" value="F:metal ion binding"/>
    <property type="evidence" value="ECO:0007669"/>
    <property type="project" value="InterPro"/>
</dbReference>
<evidence type="ECO:0000256" key="3">
    <source>
        <dbReference type="ARBA" id="ARBA00022840"/>
    </source>
</evidence>
<dbReference type="AlphaFoldDB" id="A0A931A1J2"/>
<dbReference type="Gene3D" id="3.40.50.20">
    <property type="match status" value="1"/>
</dbReference>
<sequence length="394" mass="42241">MPADRTGRVVLLGASRTLTERACALGLETLLVTTKQAVPTVDLELVDRLVVVDSYDDKLLMPLVSRAHEETPFGACITFVESALDTAAQINEQLGLGWVSPETVALTRDKSLMRERLNTLGLCPVPARLCSSAAEALAFAEETGFPLIVKPPMGVASIDVRMARDADELAGMFADGRPLHVEEYIDGPEFSVETFSYSGRHVFLAIVEKRLLDGTFVEIGHTVPARLDDDAAASIRKVVSLCLDALGLTEGPAHTEVKLTPDGAKIIETHNRVGGDFIWELVRLATDWDLCTMTLEWAAGTAPAPSWDVAESTATSAIRFLAPPPGRVKRIFGPELLAGMPGVVKLGLFVGVGDEIPTVSQSFDRVGYVIATASDAAAVNSVCDRASELVRFVV</sequence>
<proteinExistence type="predicted"/>
<gene>
    <name evidence="6" type="ORF">ITP53_01790</name>
</gene>
<evidence type="ECO:0000256" key="4">
    <source>
        <dbReference type="PROSITE-ProRule" id="PRU00409"/>
    </source>
</evidence>
<keyword evidence="1" id="KW-0436">Ligase</keyword>
<dbReference type="Pfam" id="PF13535">
    <property type="entry name" value="ATP-grasp_4"/>
    <property type="match status" value="1"/>
</dbReference>
<dbReference type="PANTHER" id="PTHR43585:SF2">
    <property type="entry name" value="ATP-GRASP ENZYME FSQD"/>
    <property type="match status" value="1"/>
</dbReference>
<dbReference type="InterPro" id="IPR011761">
    <property type="entry name" value="ATP-grasp"/>
</dbReference>
<evidence type="ECO:0000256" key="2">
    <source>
        <dbReference type="ARBA" id="ARBA00022741"/>
    </source>
</evidence>
<keyword evidence="3 4" id="KW-0067">ATP-binding</keyword>
<dbReference type="Proteomes" id="UP000605361">
    <property type="component" value="Unassembled WGS sequence"/>
</dbReference>
<organism evidence="6 7">
    <name type="scientific">Nonomuraea cypriaca</name>
    <dbReference type="NCBI Taxonomy" id="1187855"/>
    <lineage>
        <taxon>Bacteria</taxon>
        <taxon>Bacillati</taxon>
        <taxon>Actinomycetota</taxon>
        <taxon>Actinomycetes</taxon>
        <taxon>Streptosporangiales</taxon>
        <taxon>Streptosporangiaceae</taxon>
        <taxon>Nonomuraea</taxon>
    </lineage>
</organism>
<dbReference type="InterPro" id="IPR041472">
    <property type="entry name" value="BL00235/CARNS1_N"/>
</dbReference>
<evidence type="ECO:0000256" key="1">
    <source>
        <dbReference type="ARBA" id="ARBA00022598"/>
    </source>
</evidence>
<dbReference type="EMBL" id="JADOGI010000003">
    <property type="protein sequence ID" value="MBF8184496.1"/>
    <property type="molecule type" value="Genomic_DNA"/>
</dbReference>
<reference evidence="6" key="1">
    <citation type="submission" date="2020-11" db="EMBL/GenBank/DDBJ databases">
        <title>Whole-genome analyses of Nonomuraea sp. K274.</title>
        <authorList>
            <person name="Veyisoglu A."/>
        </authorList>
    </citation>
    <scope>NUCLEOTIDE SEQUENCE</scope>
    <source>
        <strain evidence="6">K274</strain>
    </source>
</reference>
<keyword evidence="7" id="KW-1185">Reference proteome</keyword>
<dbReference type="Gene3D" id="3.30.470.20">
    <property type="entry name" value="ATP-grasp fold, B domain"/>
    <property type="match status" value="1"/>
</dbReference>
<dbReference type="PANTHER" id="PTHR43585">
    <property type="entry name" value="FUMIPYRROLE BIOSYNTHESIS PROTEIN C"/>
    <property type="match status" value="1"/>
</dbReference>
<evidence type="ECO:0000313" key="7">
    <source>
        <dbReference type="Proteomes" id="UP000605361"/>
    </source>
</evidence>
<evidence type="ECO:0000259" key="5">
    <source>
        <dbReference type="PROSITE" id="PS50975"/>
    </source>
</evidence>
<evidence type="ECO:0000313" key="6">
    <source>
        <dbReference type="EMBL" id="MBF8184496.1"/>
    </source>
</evidence>
<feature type="domain" description="ATP-grasp" evidence="5">
    <location>
        <begin position="114"/>
        <end position="299"/>
    </location>
</feature>
<protein>
    <submittedName>
        <fullName evidence="6">ATP-grasp domain-containing protein</fullName>
    </submittedName>
</protein>
<dbReference type="RefSeq" id="WP_195893487.1">
    <property type="nucleotide sequence ID" value="NZ_JADOGI010000003.1"/>
</dbReference>